<dbReference type="Pfam" id="PF00059">
    <property type="entry name" value="Lectin_C"/>
    <property type="match status" value="1"/>
</dbReference>
<dbReference type="InterPro" id="IPR016186">
    <property type="entry name" value="C-type_lectin-like/link_sf"/>
</dbReference>
<dbReference type="SMART" id="SM00034">
    <property type="entry name" value="CLECT"/>
    <property type="match status" value="1"/>
</dbReference>
<dbReference type="CDD" id="cd00037">
    <property type="entry name" value="CLECT"/>
    <property type="match status" value="1"/>
</dbReference>
<feature type="domain" description="C-type lectin" evidence="1">
    <location>
        <begin position="1"/>
        <end position="91"/>
    </location>
</feature>
<dbReference type="InterPro" id="IPR050111">
    <property type="entry name" value="C-type_lectin/snaclec_domain"/>
</dbReference>
<dbReference type="WBParaSite" id="ACRNAN_scaffold15107.g7596.t1">
    <property type="protein sequence ID" value="ACRNAN_scaffold15107.g7596.t1"/>
    <property type="gene ID" value="ACRNAN_scaffold15107.g7596"/>
</dbReference>
<dbReference type="Gene3D" id="3.10.100.10">
    <property type="entry name" value="Mannose-Binding Protein A, subunit A"/>
    <property type="match status" value="1"/>
</dbReference>
<dbReference type="AlphaFoldDB" id="A0A914CWY1"/>
<evidence type="ECO:0000313" key="2">
    <source>
        <dbReference type="Proteomes" id="UP000887540"/>
    </source>
</evidence>
<proteinExistence type="predicted"/>
<sequence length="157" mass="17991">SVGGQTFFEDTQSCQNNSGNLASIHNDLDNNIVTLYNSFKADYKDTFIGLHQVGENWVWQDGSPYNYSKWYDGVEPSSPKTECVMMEGEYWYGGGELECEIFPALCFSIDGICEKAVQVTPVKHVSEMRQEKKLRISREGLRRKHEKKFDTKKAQKC</sequence>
<name>A0A914CWY1_9BILA</name>
<keyword evidence="2" id="KW-1185">Reference proteome</keyword>
<organism evidence="2 3">
    <name type="scientific">Acrobeloides nanus</name>
    <dbReference type="NCBI Taxonomy" id="290746"/>
    <lineage>
        <taxon>Eukaryota</taxon>
        <taxon>Metazoa</taxon>
        <taxon>Ecdysozoa</taxon>
        <taxon>Nematoda</taxon>
        <taxon>Chromadorea</taxon>
        <taxon>Rhabditida</taxon>
        <taxon>Tylenchina</taxon>
        <taxon>Cephalobomorpha</taxon>
        <taxon>Cephaloboidea</taxon>
        <taxon>Cephalobidae</taxon>
        <taxon>Acrobeloides</taxon>
    </lineage>
</organism>
<accession>A0A914CWY1</accession>
<dbReference type="PROSITE" id="PS50041">
    <property type="entry name" value="C_TYPE_LECTIN_2"/>
    <property type="match status" value="1"/>
</dbReference>
<protein>
    <submittedName>
        <fullName evidence="3">C-type lectin domain-containing protein</fullName>
    </submittedName>
</protein>
<dbReference type="InterPro" id="IPR001304">
    <property type="entry name" value="C-type_lectin-like"/>
</dbReference>
<evidence type="ECO:0000313" key="3">
    <source>
        <dbReference type="WBParaSite" id="ACRNAN_scaffold15107.g7596.t1"/>
    </source>
</evidence>
<dbReference type="Proteomes" id="UP000887540">
    <property type="component" value="Unplaced"/>
</dbReference>
<dbReference type="PANTHER" id="PTHR22803">
    <property type="entry name" value="MANNOSE, PHOSPHOLIPASE, LECTIN RECEPTOR RELATED"/>
    <property type="match status" value="1"/>
</dbReference>
<evidence type="ECO:0000259" key="1">
    <source>
        <dbReference type="PROSITE" id="PS50041"/>
    </source>
</evidence>
<dbReference type="SUPFAM" id="SSF56436">
    <property type="entry name" value="C-type lectin-like"/>
    <property type="match status" value="1"/>
</dbReference>
<dbReference type="InterPro" id="IPR016187">
    <property type="entry name" value="CTDL_fold"/>
</dbReference>
<reference evidence="3" key="1">
    <citation type="submission" date="2022-11" db="UniProtKB">
        <authorList>
            <consortium name="WormBaseParasite"/>
        </authorList>
    </citation>
    <scope>IDENTIFICATION</scope>
</reference>